<feature type="domain" description="Pyrroline-5-carboxylate reductase dimerisation" evidence="5">
    <location>
        <begin position="159"/>
        <end position="260"/>
    </location>
</feature>
<reference evidence="6" key="1">
    <citation type="submission" date="2020-08" db="EMBL/GenBank/DDBJ databases">
        <authorList>
            <person name="Uke A."/>
            <person name="Chhe C."/>
            <person name="Baramee S."/>
            <person name="Kosugi A."/>
        </authorList>
    </citation>
    <scope>NUCLEOTIDE SEQUENCE</scope>
    <source>
        <strain evidence="6">DA-C8</strain>
    </source>
</reference>
<keyword evidence="2 3" id="KW-0521">NADP</keyword>
<dbReference type="EMBL" id="BMAQ01000005">
    <property type="protein sequence ID" value="GFR37366.1"/>
    <property type="molecule type" value="Genomic_DNA"/>
</dbReference>
<evidence type="ECO:0000256" key="3">
    <source>
        <dbReference type="PIRSR" id="PIRSR000193-1"/>
    </source>
</evidence>
<dbReference type="InterPro" id="IPR029036">
    <property type="entry name" value="P5CR_dimer"/>
</dbReference>
<keyword evidence="2" id="KW-0028">Amino-acid biosynthesis</keyword>
<dbReference type="InterPro" id="IPR000304">
    <property type="entry name" value="Pyrroline-COOH_reductase"/>
</dbReference>
<dbReference type="Gene3D" id="3.40.50.720">
    <property type="entry name" value="NAD(P)-binding Rossmann-like Domain"/>
    <property type="match status" value="1"/>
</dbReference>
<dbReference type="InterPro" id="IPR008927">
    <property type="entry name" value="6-PGluconate_DH-like_C_sf"/>
</dbReference>
<dbReference type="PROSITE" id="PS00521">
    <property type="entry name" value="P5CR"/>
    <property type="match status" value="1"/>
</dbReference>
<dbReference type="GO" id="GO:0055129">
    <property type="term" value="P:L-proline biosynthetic process"/>
    <property type="evidence" value="ECO:0007669"/>
    <property type="project" value="UniProtKB-UniRule"/>
</dbReference>
<evidence type="ECO:0000256" key="1">
    <source>
        <dbReference type="ARBA" id="ARBA00005525"/>
    </source>
</evidence>
<dbReference type="Pfam" id="PF03807">
    <property type="entry name" value="F420_oxidored"/>
    <property type="match status" value="1"/>
</dbReference>
<dbReference type="SUPFAM" id="SSF51735">
    <property type="entry name" value="NAD(P)-binding Rossmann-fold domains"/>
    <property type="match status" value="1"/>
</dbReference>
<evidence type="ECO:0000259" key="5">
    <source>
        <dbReference type="Pfam" id="PF14748"/>
    </source>
</evidence>
<proteinExistence type="inferred from homology"/>
<dbReference type="RefSeq" id="WP_200965652.1">
    <property type="nucleotide sequence ID" value="NZ_BMAQ01000005.1"/>
</dbReference>
<keyword evidence="2" id="KW-0641">Proline biosynthesis</keyword>
<dbReference type="HAMAP" id="MF_01925">
    <property type="entry name" value="P5C_reductase"/>
    <property type="match status" value="1"/>
</dbReference>
<dbReference type="Proteomes" id="UP000654993">
    <property type="component" value="Unassembled WGS sequence"/>
</dbReference>
<dbReference type="SUPFAM" id="SSF48179">
    <property type="entry name" value="6-phosphogluconate dehydrogenase C-terminal domain-like"/>
    <property type="match status" value="1"/>
</dbReference>
<reference evidence="6" key="2">
    <citation type="journal article" date="2021" name="Data Brief">
        <title>Draft genome sequence data of the facultative, thermophilic, xylanolytic bacterium Paenibacillus sp. strain DA-C8.</title>
        <authorList>
            <person name="Chhe C."/>
            <person name="Uke A."/>
            <person name="Baramee S."/>
            <person name="Ungkulpasvich U."/>
            <person name="Tachaapaikoon C."/>
            <person name="Pason P."/>
            <person name="Waeonukul R."/>
            <person name="Ratanakhanokchai K."/>
            <person name="Kosugi A."/>
        </authorList>
    </citation>
    <scope>NUCLEOTIDE SEQUENCE</scope>
    <source>
        <strain evidence="6">DA-C8</strain>
    </source>
</reference>
<comment type="caution">
    <text evidence="6">The sequence shown here is derived from an EMBL/GenBank/DDBJ whole genome shotgun (WGS) entry which is preliminary data.</text>
</comment>
<comment type="catalytic activity">
    <reaction evidence="2">
        <text>L-proline + NAD(+) = (S)-1-pyrroline-5-carboxylate + NADH + 2 H(+)</text>
        <dbReference type="Rhea" id="RHEA:14105"/>
        <dbReference type="ChEBI" id="CHEBI:15378"/>
        <dbReference type="ChEBI" id="CHEBI:17388"/>
        <dbReference type="ChEBI" id="CHEBI:57540"/>
        <dbReference type="ChEBI" id="CHEBI:57945"/>
        <dbReference type="ChEBI" id="CHEBI:60039"/>
        <dbReference type="EC" id="1.5.1.2"/>
    </reaction>
</comment>
<comment type="similarity">
    <text evidence="1 2">Belongs to the pyrroline-5-carboxylate reductase family.</text>
</comment>
<comment type="subcellular location">
    <subcellularLocation>
        <location evidence="2">Cytoplasm</location>
    </subcellularLocation>
</comment>
<evidence type="ECO:0000259" key="4">
    <source>
        <dbReference type="Pfam" id="PF03807"/>
    </source>
</evidence>
<organism evidence="6 7">
    <name type="scientific">Insulibacter thermoxylanivorax</name>
    <dbReference type="NCBI Taxonomy" id="2749268"/>
    <lineage>
        <taxon>Bacteria</taxon>
        <taxon>Bacillati</taxon>
        <taxon>Bacillota</taxon>
        <taxon>Bacilli</taxon>
        <taxon>Bacillales</taxon>
        <taxon>Paenibacillaceae</taxon>
        <taxon>Insulibacter</taxon>
    </lineage>
</organism>
<feature type="binding site" evidence="3">
    <location>
        <begin position="6"/>
        <end position="11"/>
    </location>
    <ligand>
        <name>NADP(+)</name>
        <dbReference type="ChEBI" id="CHEBI:58349"/>
    </ligand>
</feature>
<dbReference type="Pfam" id="PF14748">
    <property type="entry name" value="P5CR_dimer"/>
    <property type="match status" value="1"/>
</dbReference>
<keyword evidence="2" id="KW-0560">Oxidoreductase</keyword>
<dbReference type="EC" id="1.5.1.2" evidence="2"/>
<dbReference type="InterPro" id="IPR053790">
    <property type="entry name" value="P5CR-like_CS"/>
</dbReference>
<gene>
    <name evidence="6" type="primary">proC_2</name>
    <name evidence="2" type="synonym">proC</name>
    <name evidence="6" type="ORF">PRECH8_06620</name>
</gene>
<sequence>MKIGFIGTGSMGSILIEAFIESGALDPEQIIAGNRSLDKVLRLADRFPGLRAAADNGQIARLCKTIFICVKPHEYKHVIEDLAPWATPEKIVVSITSPVLIKHLEDLLPCKIAKVIPSITNYALSGAALCMYSERMLPSDREWLESLFSKISTPHHIEEQHTRITSDLSSCGPAFLCFFAEQFVHAAVEITGIEREEATRLVSDMMLGTAKLLTEKGFTPASLQERVCVPGGITAEGILLMQSYLDGMFQQLIHTTHAKYNSDLSKVESLFYGQKA</sequence>
<evidence type="ECO:0000313" key="7">
    <source>
        <dbReference type="Proteomes" id="UP000654993"/>
    </source>
</evidence>
<name>A0A916QF42_9BACL</name>
<comment type="catalytic activity">
    <reaction evidence="2">
        <text>L-proline + NADP(+) = (S)-1-pyrroline-5-carboxylate + NADPH + 2 H(+)</text>
        <dbReference type="Rhea" id="RHEA:14109"/>
        <dbReference type="ChEBI" id="CHEBI:15378"/>
        <dbReference type="ChEBI" id="CHEBI:17388"/>
        <dbReference type="ChEBI" id="CHEBI:57783"/>
        <dbReference type="ChEBI" id="CHEBI:58349"/>
        <dbReference type="ChEBI" id="CHEBI:60039"/>
        <dbReference type="EC" id="1.5.1.2"/>
    </reaction>
</comment>
<evidence type="ECO:0000256" key="2">
    <source>
        <dbReference type="HAMAP-Rule" id="MF_01925"/>
    </source>
</evidence>
<feature type="domain" description="Pyrroline-5-carboxylate reductase catalytic N-terminal" evidence="4">
    <location>
        <begin position="2"/>
        <end position="97"/>
    </location>
</feature>
<dbReference type="PANTHER" id="PTHR11645:SF51">
    <property type="entry name" value="COME OPERON PROTEIN 4"/>
    <property type="match status" value="1"/>
</dbReference>
<dbReference type="PIRSF" id="PIRSF000193">
    <property type="entry name" value="Pyrrol-5-carb_rd"/>
    <property type="match status" value="1"/>
</dbReference>
<dbReference type="Gene3D" id="1.10.3730.10">
    <property type="entry name" value="ProC C-terminal domain-like"/>
    <property type="match status" value="1"/>
</dbReference>
<comment type="function">
    <text evidence="2">Catalyzes the reduction of 1-pyrroline-5-carboxylate (PCA) to L-proline.</text>
</comment>
<dbReference type="AlphaFoldDB" id="A0A916QF42"/>
<keyword evidence="7" id="KW-1185">Reference proteome</keyword>
<feature type="binding site" evidence="3">
    <location>
        <position position="56"/>
    </location>
    <ligand>
        <name>NADPH</name>
        <dbReference type="ChEBI" id="CHEBI:57783"/>
    </ligand>
</feature>
<keyword evidence="2" id="KW-0963">Cytoplasm</keyword>
<dbReference type="InterPro" id="IPR036291">
    <property type="entry name" value="NAD(P)-bd_dom_sf"/>
</dbReference>
<dbReference type="GO" id="GO:0004735">
    <property type="term" value="F:pyrroline-5-carboxylate reductase activity"/>
    <property type="evidence" value="ECO:0007669"/>
    <property type="project" value="UniProtKB-UniRule"/>
</dbReference>
<evidence type="ECO:0000313" key="6">
    <source>
        <dbReference type="EMBL" id="GFR37366.1"/>
    </source>
</evidence>
<dbReference type="InterPro" id="IPR028939">
    <property type="entry name" value="P5C_Rdtase_cat_N"/>
</dbReference>
<dbReference type="PANTHER" id="PTHR11645">
    <property type="entry name" value="PYRROLINE-5-CARBOXYLATE REDUCTASE"/>
    <property type="match status" value="1"/>
</dbReference>
<comment type="pathway">
    <text evidence="2">Amino-acid biosynthesis; L-proline biosynthesis; L-proline from L-glutamate 5-semialdehyde: step 1/1.</text>
</comment>
<dbReference type="NCBIfam" id="NF005814">
    <property type="entry name" value="PRK07680.1"/>
    <property type="match status" value="1"/>
</dbReference>
<accession>A0A916QF42</accession>
<protein>
    <recommendedName>
        <fullName evidence="2">Pyrroline-5-carboxylate reductase</fullName>
        <shortName evidence="2">P5C reductase</shortName>
        <shortName evidence="2">P5CR</shortName>
        <ecNumber evidence="2">1.5.1.2</ecNumber>
    </recommendedName>
    <alternativeName>
        <fullName evidence="2">PCA reductase</fullName>
    </alternativeName>
</protein>
<dbReference type="GO" id="GO:0005737">
    <property type="term" value="C:cytoplasm"/>
    <property type="evidence" value="ECO:0007669"/>
    <property type="project" value="UniProtKB-SubCell"/>
</dbReference>